<evidence type="ECO:0000313" key="2">
    <source>
        <dbReference type="EMBL" id="PEG35348.1"/>
    </source>
</evidence>
<reference evidence="2 3" key="1">
    <citation type="submission" date="2017-10" db="EMBL/GenBank/DDBJ databases">
        <title>The new phylogeny of genus Mycobacterium.</title>
        <authorList>
            <person name="Tortoli E."/>
            <person name="Trovato A."/>
            <person name="Cirillo D.M."/>
        </authorList>
    </citation>
    <scope>NUCLEOTIDE SEQUENCE [LARGE SCALE GENOMIC DNA]</scope>
    <source>
        <strain evidence="2 3">CCUG37673</strain>
    </source>
</reference>
<dbReference type="EMBL" id="BLKS01000001">
    <property type="protein sequence ID" value="GFG53478.1"/>
    <property type="molecule type" value="Genomic_DNA"/>
</dbReference>
<evidence type="ECO:0000313" key="4">
    <source>
        <dbReference type="Proteomes" id="UP000465302"/>
    </source>
</evidence>
<name>A0A2A7MW05_MYCAG</name>
<evidence type="ECO:0008006" key="5">
    <source>
        <dbReference type="Google" id="ProtNLM"/>
    </source>
</evidence>
<dbReference type="EMBL" id="PDCP01000046">
    <property type="protein sequence ID" value="PEG35348.1"/>
    <property type="molecule type" value="Genomic_DNA"/>
</dbReference>
<sequence>MHHRYVSRVIEGYFRCPFPFTVITSALSEEFAIEVGGHHAAITLPSADGVTPDHIALTEPDWFYREAEVPQSRLAGVDPFWGTAALWRADNTPFAVHIDRFRLCIEVDSDGAGSSRVAREVAEAMPAWWLTVGGWVEVLYEQDLSRLGPVDPGVHFNGTTLWTKLDHVDEGLSRVDSTLGRYNMIRYTPVDAAGLRRCIALGQKSGRPPDEWLVIRDARSFFNGYDFRRAVLDAGLAAELAVTRLITARLTQDGLDDAAIEQTLSDNRMLGRLCRYWISRGGPLPDDYYDRLIARRNAATHQGAVIRRDDARDAIDVATLIVRQALPLPD</sequence>
<dbReference type="AlphaFoldDB" id="A0A2A7MW05"/>
<dbReference type="Proteomes" id="UP000220914">
    <property type="component" value="Unassembled WGS sequence"/>
</dbReference>
<accession>A0A2A7MW05</accession>
<proteinExistence type="predicted"/>
<keyword evidence="3" id="KW-1185">Reference proteome</keyword>
<organism evidence="2 3">
    <name type="scientific">Mycolicibacterium agri</name>
    <name type="common">Mycobacterium agri</name>
    <dbReference type="NCBI Taxonomy" id="36811"/>
    <lineage>
        <taxon>Bacteria</taxon>
        <taxon>Bacillati</taxon>
        <taxon>Actinomycetota</taxon>
        <taxon>Actinomycetes</taxon>
        <taxon>Mycobacteriales</taxon>
        <taxon>Mycobacteriaceae</taxon>
        <taxon>Mycolicibacterium</taxon>
    </lineage>
</organism>
<evidence type="ECO:0000313" key="1">
    <source>
        <dbReference type="EMBL" id="GFG53478.1"/>
    </source>
</evidence>
<dbReference type="Proteomes" id="UP000465302">
    <property type="component" value="Unassembled WGS sequence"/>
</dbReference>
<protein>
    <recommendedName>
        <fullName evidence="5">Apea-like HEPN domain-containing protein</fullName>
    </recommendedName>
</protein>
<reference evidence="1" key="3">
    <citation type="submission" date="2020-02" db="EMBL/GenBank/DDBJ databases">
        <authorList>
            <person name="Matsumoto Y."/>
            <person name="Motooka D."/>
            <person name="Nakamura S."/>
        </authorList>
    </citation>
    <scope>NUCLEOTIDE SEQUENCE</scope>
    <source>
        <strain evidence="1">JCM 6377</strain>
    </source>
</reference>
<reference evidence="1 4" key="2">
    <citation type="journal article" date="2019" name="Emerg. Microbes Infect.">
        <title>Comprehensive subspecies identification of 175 nontuberculous mycobacteria species based on 7547 genomic profiles.</title>
        <authorList>
            <person name="Matsumoto Y."/>
            <person name="Kinjo T."/>
            <person name="Motooka D."/>
            <person name="Nabeya D."/>
            <person name="Jung N."/>
            <person name="Uechi K."/>
            <person name="Horii T."/>
            <person name="Iida T."/>
            <person name="Fujita J."/>
            <person name="Nakamura S."/>
        </authorList>
    </citation>
    <scope>NUCLEOTIDE SEQUENCE [LARGE SCALE GENOMIC DNA]</scope>
    <source>
        <strain evidence="1 4">JCM 6377</strain>
    </source>
</reference>
<gene>
    <name evidence="2" type="ORF">CQY20_21995</name>
    <name evidence="1" type="ORF">MAGR_49190</name>
</gene>
<comment type="caution">
    <text evidence="2">The sequence shown here is derived from an EMBL/GenBank/DDBJ whole genome shotgun (WGS) entry which is preliminary data.</text>
</comment>
<evidence type="ECO:0000313" key="3">
    <source>
        <dbReference type="Proteomes" id="UP000220914"/>
    </source>
</evidence>